<dbReference type="Proteomes" id="UP001166093">
    <property type="component" value="Unassembled WGS sequence"/>
</dbReference>
<feature type="region of interest" description="Disordered" evidence="8">
    <location>
        <begin position="245"/>
        <end position="278"/>
    </location>
</feature>
<comment type="similarity">
    <text evidence="2">Belongs to the TGF-beta family. GDNF subfamily.</text>
</comment>
<feature type="region of interest" description="Disordered" evidence="8">
    <location>
        <begin position="120"/>
        <end position="150"/>
    </location>
</feature>
<evidence type="ECO:0000256" key="2">
    <source>
        <dbReference type="ARBA" id="ARBA00009832"/>
    </source>
</evidence>
<organism evidence="10 11">
    <name type="scientific">Polyodon spathula</name>
    <name type="common">North American paddlefish</name>
    <name type="synonym">Squalus spathula</name>
    <dbReference type="NCBI Taxonomy" id="7913"/>
    <lineage>
        <taxon>Eukaryota</taxon>
        <taxon>Metazoa</taxon>
        <taxon>Chordata</taxon>
        <taxon>Craniata</taxon>
        <taxon>Vertebrata</taxon>
        <taxon>Euteleostomi</taxon>
        <taxon>Actinopterygii</taxon>
        <taxon>Chondrostei</taxon>
        <taxon>Acipenseriformes</taxon>
        <taxon>Polyodontidae</taxon>
        <taxon>Polyodon</taxon>
    </lineage>
</organism>
<comment type="caution">
    <text evidence="10">The sequence shown here is derived from an EMBL/GenBank/DDBJ whole genome shotgun (WGS) entry which is preliminary data.</text>
</comment>
<keyword evidence="6" id="KW-1015">Disulfide bond</keyword>
<evidence type="ECO:0000259" key="9">
    <source>
        <dbReference type="PROSITE" id="PS51362"/>
    </source>
</evidence>
<dbReference type="SMART" id="SM00204">
    <property type="entry name" value="TGFB"/>
    <property type="match status" value="1"/>
</dbReference>
<dbReference type="CDD" id="cd19381">
    <property type="entry name" value="TGF_beta_Artemin"/>
    <property type="match status" value="1"/>
</dbReference>
<dbReference type="InterPro" id="IPR029034">
    <property type="entry name" value="Cystine-knot_cytokine"/>
</dbReference>
<evidence type="ECO:0000256" key="1">
    <source>
        <dbReference type="ARBA" id="ARBA00004613"/>
    </source>
</evidence>
<proteinExistence type="inferred from homology"/>
<evidence type="ECO:0000256" key="7">
    <source>
        <dbReference type="RuleBase" id="RU000354"/>
    </source>
</evidence>
<dbReference type="Gene3D" id="2.10.90.10">
    <property type="entry name" value="Cystine-knot cytokines"/>
    <property type="match status" value="1"/>
</dbReference>
<protein>
    <submittedName>
        <fullName evidence="10">ARTN protein</fullName>
    </submittedName>
</protein>
<keyword evidence="11" id="KW-1185">Reference proteome</keyword>
<evidence type="ECO:0000256" key="5">
    <source>
        <dbReference type="ARBA" id="ARBA00023030"/>
    </source>
</evidence>
<evidence type="ECO:0000313" key="10">
    <source>
        <dbReference type="EMBL" id="MBN3275152.1"/>
    </source>
</evidence>
<evidence type="ECO:0000313" key="11">
    <source>
        <dbReference type="Proteomes" id="UP001166093"/>
    </source>
</evidence>
<keyword evidence="5 7" id="KW-0339">Growth factor</keyword>
<dbReference type="PANTHER" id="PTHR12173:SF8">
    <property type="entry name" value="PERSEPHIN"/>
    <property type="match status" value="1"/>
</dbReference>
<feature type="non-terminal residue" evidence="10">
    <location>
        <position position="1"/>
    </location>
</feature>
<feature type="compositionally biased region" description="Basic residues" evidence="8">
    <location>
        <begin position="263"/>
        <end position="272"/>
    </location>
</feature>
<dbReference type="Pfam" id="PF00019">
    <property type="entry name" value="TGF_beta"/>
    <property type="match status" value="1"/>
</dbReference>
<sequence>MHLGQNEMLFEFKCGFSVKCENIRTMRCMSRSQDYSGVLGQTWQRCKVGTSSKKEQYPFPYELCQLVSGARIESWLVLTLDASLFCQRWLEETQSKEFVFAGVENPVVLVPRRDKYVEKKSQPRNFNYQDNNQDRKRRRRAEEERQKGVVPLTRNQTKSWKVMLLILASLMIIVVGGFPGEGWSPETSPVTEGSPGEAGMELGEVAGWPSPDHLELNELEDSSALPLQSSLDNLFSEPSLPEFSEDRQIRWERSAPGSGQQKGSKKGRRKSKPSSSGDCKIRTLHVRVQDLGLGYDSEELVLFKYCAGSCQLARSNHDVTLSTLLQKKIIQGGRGEEKISSHPCCRPTRYEPITFMDIQNRWKAVEKLSAAECSCLG</sequence>
<dbReference type="PROSITE" id="PS51362">
    <property type="entry name" value="TGF_BETA_2"/>
    <property type="match status" value="1"/>
</dbReference>
<dbReference type="EMBL" id="JAAWVQ010048215">
    <property type="protein sequence ID" value="MBN3275152.1"/>
    <property type="molecule type" value="Genomic_DNA"/>
</dbReference>
<evidence type="ECO:0000256" key="8">
    <source>
        <dbReference type="SAM" id="MobiDB-lite"/>
    </source>
</evidence>
<keyword evidence="3" id="KW-0964">Secreted</keyword>
<keyword evidence="4" id="KW-0732">Signal</keyword>
<evidence type="ECO:0000256" key="6">
    <source>
        <dbReference type="ARBA" id="ARBA00023157"/>
    </source>
</evidence>
<evidence type="ECO:0000256" key="4">
    <source>
        <dbReference type="ARBA" id="ARBA00022729"/>
    </source>
</evidence>
<accession>A0ABS2XMJ8</accession>
<feature type="region of interest" description="Disordered" evidence="8">
    <location>
        <begin position="183"/>
        <end position="214"/>
    </location>
</feature>
<gene>
    <name evidence="10" type="primary">Artn_0</name>
    <name evidence="10" type="ORF">GTO93_0018348</name>
</gene>
<comment type="subcellular location">
    <subcellularLocation>
        <location evidence="1">Secreted</location>
    </subcellularLocation>
</comment>
<feature type="non-terminal residue" evidence="10">
    <location>
        <position position="377"/>
    </location>
</feature>
<dbReference type="SUPFAM" id="SSF57501">
    <property type="entry name" value="Cystine-knot cytokines"/>
    <property type="match status" value="1"/>
</dbReference>
<reference evidence="10" key="1">
    <citation type="journal article" date="2021" name="Cell">
        <title>Tracing the genetic footprints of vertebrate landing in non-teleost ray-finned fishes.</title>
        <authorList>
            <person name="Bi X."/>
            <person name="Wang K."/>
            <person name="Yang L."/>
            <person name="Pan H."/>
            <person name="Jiang H."/>
            <person name="Wei Q."/>
            <person name="Fang M."/>
            <person name="Yu H."/>
            <person name="Zhu C."/>
            <person name="Cai Y."/>
            <person name="He Y."/>
            <person name="Gan X."/>
            <person name="Zeng H."/>
            <person name="Yu D."/>
            <person name="Zhu Y."/>
            <person name="Jiang H."/>
            <person name="Qiu Q."/>
            <person name="Yang H."/>
            <person name="Zhang Y.E."/>
            <person name="Wang W."/>
            <person name="Zhu M."/>
            <person name="He S."/>
            <person name="Zhang G."/>
        </authorList>
    </citation>
    <scope>NUCLEOTIDE SEQUENCE</scope>
    <source>
        <strain evidence="10">Pddl_001</strain>
    </source>
</reference>
<dbReference type="InterPro" id="IPR043401">
    <property type="entry name" value="GDNF_fam"/>
</dbReference>
<feature type="domain" description="TGF-beta family profile" evidence="9">
    <location>
        <begin position="250"/>
        <end position="376"/>
    </location>
</feature>
<evidence type="ECO:0000256" key="3">
    <source>
        <dbReference type="ARBA" id="ARBA00022525"/>
    </source>
</evidence>
<dbReference type="PANTHER" id="PTHR12173">
    <property type="entry name" value="GDNF SUBFAMILY OF TGF-BETA FAMILY"/>
    <property type="match status" value="1"/>
</dbReference>
<dbReference type="InterPro" id="IPR001839">
    <property type="entry name" value="TGF-b_C"/>
</dbReference>
<name>A0ABS2XMJ8_POLSP</name>